<organism evidence="1 2">
    <name type="scientific">Brassica cretica</name>
    <name type="common">Mustard</name>
    <dbReference type="NCBI Taxonomy" id="69181"/>
    <lineage>
        <taxon>Eukaryota</taxon>
        <taxon>Viridiplantae</taxon>
        <taxon>Streptophyta</taxon>
        <taxon>Embryophyta</taxon>
        <taxon>Tracheophyta</taxon>
        <taxon>Spermatophyta</taxon>
        <taxon>Magnoliopsida</taxon>
        <taxon>eudicotyledons</taxon>
        <taxon>Gunneridae</taxon>
        <taxon>Pentapetalae</taxon>
        <taxon>rosids</taxon>
        <taxon>malvids</taxon>
        <taxon>Brassicales</taxon>
        <taxon>Brassicaceae</taxon>
        <taxon>Brassiceae</taxon>
        <taxon>Brassica</taxon>
    </lineage>
</organism>
<proteinExistence type="predicted"/>
<gene>
    <name evidence="1" type="ORF">F2Q68_00038777</name>
</gene>
<accession>A0A3N6S4Y3</accession>
<name>A0A3N6S4Y3_BRACR</name>
<dbReference type="Proteomes" id="UP000712281">
    <property type="component" value="Unassembled WGS sequence"/>
</dbReference>
<dbReference type="EMBL" id="QGKW02000007">
    <property type="protein sequence ID" value="KAF2617063.1"/>
    <property type="molecule type" value="Genomic_DNA"/>
</dbReference>
<dbReference type="AlphaFoldDB" id="A0A3N6S4Y3"/>
<evidence type="ECO:0000313" key="2">
    <source>
        <dbReference type="Proteomes" id="UP000712281"/>
    </source>
</evidence>
<sequence>MTSLKTSTLHRVRLLRSLYLDLVHLRSIKQNLVFNSLLWICSYVEEDHHIDSQIKSSIQEEGDITVKHEPNLKS</sequence>
<protein>
    <submittedName>
        <fullName evidence="1">Uncharacterized protein</fullName>
    </submittedName>
</protein>
<comment type="caution">
    <text evidence="1">The sequence shown here is derived from an EMBL/GenBank/DDBJ whole genome shotgun (WGS) entry which is preliminary data.</text>
</comment>
<reference evidence="1" key="1">
    <citation type="submission" date="2019-12" db="EMBL/GenBank/DDBJ databases">
        <title>Genome sequencing and annotation of Brassica cretica.</title>
        <authorList>
            <person name="Studholme D.J."/>
            <person name="Sarris P.F."/>
        </authorList>
    </citation>
    <scope>NUCLEOTIDE SEQUENCE</scope>
    <source>
        <strain evidence="1">PFS-001/15</strain>
        <tissue evidence="1">Leaf</tissue>
    </source>
</reference>
<evidence type="ECO:0000313" key="1">
    <source>
        <dbReference type="EMBL" id="KAF2617063.1"/>
    </source>
</evidence>